<keyword evidence="8" id="KW-1185">Reference proteome</keyword>
<accession>A0A1I0GBX5</accession>
<dbReference type="EMBL" id="FOHE01000020">
    <property type="protein sequence ID" value="SET68269.1"/>
    <property type="molecule type" value="Genomic_DNA"/>
</dbReference>
<name>A0A1I0GBX5_9BACI</name>
<sequence>MVTEGSLGEFLLDSMKKKSLSMRKLGKDTGIDPAVISKIVNGKRKANLNHLQKFSNSLEVPLPTLIHLSGYSLGGKKAAEDRGELHFSVNHIQAMLTHSRVKADAFSMERIEHLLSHYESFGATQAGRKTIRNAFKEKLKTVGSAGFYMKQLEEMYHYFRLQKGSKKRLLIMGSALLYFIFTLDAIPDYIFAVGYLDDAFVVQYITHMLSVTDS</sequence>
<evidence type="ECO:0000256" key="4">
    <source>
        <dbReference type="ARBA" id="ARBA00023136"/>
    </source>
</evidence>
<dbReference type="GO" id="GO:0003677">
    <property type="term" value="F:DNA binding"/>
    <property type="evidence" value="ECO:0007669"/>
    <property type="project" value="InterPro"/>
</dbReference>
<feature type="domain" description="HTH cro/C1-type" evidence="6">
    <location>
        <begin position="11"/>
        <end position="65"/>
    </location>
</feature>
<feature type="transmembrane region" description="Helical" evidence="5">
    <location>
        <begin position="169"/>
        <end position="192"/>
    </location>
</feature>
<protein>
    <submittedName>
        <fullName evidence="7">Helix-turn-helix</fullName>
    </submittedName>
</protein>
<dbReference type="SMART" id="SM00530">
    <property type="entry name" value="HTH_XRE"/>
    <property type="match status" value="1"/>
</dbReference>
<evidence type="ECO:0000256" key="2">
    <source>
        <dbReference type="ARBA" id="ARBA00022692"/>
    </source>
</evidence>
<keyword evidence="3 5" id="KW-1133">Transmembrane helix</keyword>
<keyword evidence="4 5" id="KW-0472">Membrane</keyword>
<gene>
    <name evidence="7" type="ORF">SAMN05216389_12053</name>
</gene>
<evidence type="ECO:0000313" key="7">
    <source>
        <dbReference type="EMBL" id="SET68269.1"/>
    </source>
</evidence>
<dbReference type="STRING" id="930131.SAMN05216389_12053"/>
<evidence type="ECO:0000256" key="1">
    <source>
        <dbReference type="ARBA" id="ARBA00004127"/>
    </source>
</evidence>
<comment type="subcellular location">
    <subcellularLocation>
        <location evidence="1">Endomembrane system</location>
        <topology evidence="1">Multi-pass membrane protein</topology>
    </subcellularLocation>
</comment>
<dbReference type="AlphaFoldDB" id="A0A1I0GBX5"/>
<evidence type="ECO:0000256" key="5">
    <source>
        <dbReference type="SAM" id="Phobius"/>
    </source>
</evidence>
<proteinExistence type="predicted"/>
<reference evidence="7 8" key="1">
    <citation type="submission" date="2016-10" db="EMBL/GenBank/DDBJ databases">
        <authorList>
            <person name="de Groot N.N."/>
        </authorList>
    </citation>
    <scope>NUCLEOTIDE SEQUENCE [LARGE SCALE GENOMIC DNA]</scope>
    <source>
        <strain evidence="7 8">IBRC-M 10780</strain>
    </source>
</reference>
<evidence type="ECO:0000256" key="3">
    <source>
        <dbReference type="ARBA" id="ARBA00022989"/>
    </source>
</evidence>
<dbReference type="InterPro" id="IPR001387">
    <property type="entry name" value="Cro/C1-type_HTH"/>
</dbReference>
<dbReference type="Pfam" id="PF06803">
    <property type="entry name" value="DUF1232"/>
    <property type="match status" value="1"/>
</dbReference>
<dbReference type="GO" id="GO:0012505">
    <property type="term" value="C:endomembrane system"/>
    <property type="evidence" value="ECO:0007669"/>
    <property type="project" value="UniProtKB-SubCell"/>
</dbReference>
<dbReference type="Proteomes" id="UP000198618">
    <property type="component" value="Unassembled WGS sequence"/>
</dbReference>
<keyword evidence="2 5" id="KW-0812">Transmembrane</keyword>
<evidence type="ECO:0000259" key="6">
    <source>
        <dbReference type="PROSITE" id="PS50943"/>
    </source>
</evidence>
<evidence type="ECO:0000313" key="8">
    <source>
        <dbReference type="Proteomes" id="UP000198618"/>
    </source>
</evidence>
<dbReference type="InterPro" id="IPR010652">
    <property type="entry name" value="DUF1232"/>
</dbReference>
<dbReference type="PROSITE" id="PS50943">
    <property type="entry name" value="HTH_CROC1"/>
    <property type="match status" value="1"/>
</dbReference>
<dbReference type="Pfam" id="PF01381">
    <property type="entry name" value="HTH_3"/>
    <property type="match status" value="1"/>
</dbReference>
<dbReference type="Gene3D" id="1.10.260.40">
    <property type="entry name" value="lambda repressor-like DNA-binding domains"/>
    <property type="match status" value="1"/>
</dbReference>
<dbReference type="InterPro" id="IPR010982">
    <property type="entry name" value="Lambda_DNA-bd_dom_sf"/>
</dbReference>
<dbReference type="CDD" id="cd00093">
    <property type="entry name" value="HTH_XRE"/>
    <property type="match status" value="1"/>
</dbReference>
<dbReference type="SUPFAM" id="SSF47413">
    <property type="entry name" value="lambda repressor-like DNA-binding domains"/>
    <property type="match status" value="1"/>
</dbReference>
<organism evidence="7 8">
    <name type="scientific">Oceanobacillus limi</name>
    <dbReference type="NCBI Taxonomy" id="930131"/>
    <lineage>
        <taxon>Bacteria</taxon>
        <taxon>Bacillati</taxon>
        <taxon>Bacillota</taxon>
        <taxon>Bacilli</taxon>
        <taxon>Bacillales</taxon>
        <taxon>Bacillaceae</taxon>
        <taxon>Oceanobacillus</taxon>
    </lineage>
</organism>